<evidence type="ECO:0000313" key="2">
    <source>
        <dbReference type="Proteomes" id="UP000232722"/>
    </source>
</evidence>
<organism evidence="1 2">
    <name type="scientific">Rhizophagus irregularis</name>
    <dbReference type="NCBI Taxonomy" id="588596"/>
    <lineage>
        <taxon>Eukaryota</taxon>
        <taxon>Fungi</taxon>
        <taxon>Fungi incertae sedis</taxon>
        <taxon>Mucoromycota</taxon>
        <taxon>Glomeromycotina</taxon>
        <taxon>Glomeromycetes</taxon>
        <taxon>Glomerales</taxon>
        <taxon>Glomeraceae</taxon>
        <taxon>Rhizophagus</taxon>
    </lineage>
</organism>
<protein>
    <submittedName>
        <fullName evidence="1">Uncharacterized protein</fullName>
    </submittedName>
</protein>
<gene>
    <name evidence="1" type="ORF">RhiirA5_441480</name>
</gene>
<dbReference type="EMBL" id="LLXJ01008209">
    <property type="protein sequence ID" value="PKB93368.1"/>
    <property type="molecule type" value="Genomic_DNA"/>
</dbReference>
<feature type="non-terminal residue" evidence="1">
    <location>
        <position position="1"/>
    </location>
</feature>
<dbReference type="Proteomes" id="UP000232722">
    <property type="component" value="Unassembled WGS sequence"/>
</dbReference>
<name>A0A2N0NFQ5_9GLOM</name>
<reference evidence="1 2" key="2">
    <citation type="submission" date="2017-09" db="EMBL/GenBank/DDBJ databases">
        <title>Extensive intraspecific genome diversity in a model arbuscular mycorrhizal fungus.</title>
        <authorList>
            <person name="Chen E.C."/>
            <person name="Morin E."/>
            <person name="Beaudet D."/>
            <person name="Noel J."/>
            <person name="Ndikumana S."/>
            <person name="Charron P."/>
            <person name="St-Onge C."/>
            <person name="Giorgi J."/>
            <person name="Grigoriev I.V."/>
            <person name="Roux C."/>
            <person name="Martin F.M."/>
            <person name="Corradi N."/>
        </authorList>
    </citation>
    <scope>NUCLEOTIDE SEQUENCE [LARGE SCALE GENOMIC DNA]</scope>
    <source>
        <strain evidence="1 2">A5</strain>
    </source>
</reference>
<sequence>ISTCAGNAHTIVLYDCDDIEMEKCNKFWLNIKNQLNSLDQKVIKNKANLTEYFQEDINRYWNKLNGILVRAADSELRLLA</sequence>
<reference evidence="1 2" key="1">
    <citation type="submission" date="2016-04" db="EMBL/GenBank/DDBJ databases">
        <title>Genome analyses suggest a sexual origin of heterokaryosis in a supposedly ancient asexual fungus.</title>
        <authorList>
            <person name="Ropars J."/>
            <person name="Sedzielewska K."/>
            <person name="Noel J."/>
            <person name="Charron P."/>
            <person name="Farinelli L."/>
            <person name="Marton T."/>
            <person name="Kruger M."/>
            <person name="Pelin A."/>
            <person name="Brachmann A."/>
            <person name="Corradi N."/>
        </authorList>
    </citation>
    <scope>NUCLEOTIDE SEQUENCE [LARGE SCALE GENOMIC DNA]</scope>
    <source>
        <strain evidence="1 2">A5</strain>
    </source>
</reference>
<accession>A0A2N0NFQ5</accession>
<evidence type="ECO:0000313" key="1">
    <source>
        <dbReference type="EMBL" id="PKB93368.1"/>
    </source>
</evidence>
<proteinExistence type="predicted"/>
<comment type="caution">
    <text evidence="1">The sequence shown here is derived from an EMBL/GenBank/DDBJ whole genome shotgun (WGS) entry which is preliminary data.</text>
</comment>
<dbReference type="AlphaFoldDB" id="A0A2N0NFQ5"/>